<evidence type="ECO:0000313" key="2">
    <source>
        <dbReference type="Proteomes" id="UP001156682"/>
    </source>
</evidence>
<dbReference type="RefSeq" id="WP_051610453.1">
    <property type="nucleotide sequence ID" value="NZ_BSOR01000028.1"/>
</dbReference>
<keyword evidence="2" id="KW-1185">Reference proteome</keyword>
<evidence type="ECO:0000313" key="1">
    <source>
        <dbReference type="EMBL" id="GLR64216.1"/>
    </source>
</evidence>
<reference evidence="2" key="1">
    <citation type="journal article" date="2019" name="Int. J. Syst. Evol. Microbiol.">
        <title>The Global Catalogue of Microorganisms (GCM) 10K type strain sequencing project: providing services to taxonomists for standard genome sequencing and annotation.</title>
        <authorList>
            <consortium name="The Broad Institute Genomics Platform"/>
            <consortium name="The Broad Institute Genome Sequencing Center for Infectious Disease"/>
            <person name="Wu L."/>
            <person name="Ma J."/>
        </authorList>
    </citation>
    <scope>NUCLEOTIDE SEQUENCE [LARGE SCALE GENOMIC DNA]</scope>
    <source>
        <strain evidence="2">NBRC 100033</strain>
    </source>
</reference>
<comment type="caution">
    <text evidence="1">The sequence shown here is derived from an EMBL/GenBank/DDBJ whole genome shotgun (WGS) entry which is preliminary data.</text>
</comment>
<dbReference type="EMBL" id="BSOR01000028">
    <property type="protein sequence ID" value="GLR64216.1"/>
    <property type="molecule type" value="Genomic_DNA"/>
</dbReference>
<name>A0ABQ5ZZW8_9GAMM</name>
<accession>A0ABQ5ZZW8</accession>
<protein>
    <recommendedName>
        <fullName evidence="3">PEGA domain-containing protein</fullName>
    </recommendedName>
</protein>
<proteinExistence type="predicted"/>
<evidence type="ECO:0008006" key="3">
    <source>
        <dbReference type="Google" id="ProtNLM"/>
    </source>
</evidence>
<gene>
    <name evidence="1" type="ORF">GCM10007878_16540</name>
</gene>
<sequence length="171" mass="18969">MEEIEMNFNFIKPLVVVAALMFILTGCASIVSDNDYPVSFKSNPSDAEIEITNLKGVLVHSGKTPMTVTLDSGAGFFKSAKYKLVFKKEGYKILEETLEAKLDGWYVGNILFGGLIGILVVDPATGAMWKLPKEYSVDFINNGKKITDVSLEVLDFNEVVEEDRQHLVKLN</sequence>
<organism evidence="1 2">
    <name type="scientific">Marinospirillum insulare</name>
    <dbReference type="NCBI Taxonomy" id="217169"/>
    <lineage>
        <taxon>Bacteria</taxon>
        <taxon>Pseudomonadati</taxon>
        <taxon>Pseudomonadota</taxon>
        <taxon>Gammaproteobacteria</taxon>
        <taxon>Oceanospirillales</taxon>
        <taxon>Oceanospirillaceae</taxon>
        <taxon>Marinospirillum</taxon>
    </lineage>
</organism>
<dbReference type="Proteomes" id="UP001156682">
    <property type="component" value="Unassembled WGS sequence"/>
</dbReference>